<protein>
    <submittedName>
        <fullName evidence="10 11">Sialin isoform X1</fullName>
    </submittedName>
</protein>
<feature type="transmembrane region" description="Helical" evidence="7">
    <location>
        <begin position="362"/>
        <end position="387"/>
    </location>
</feature>
<keyword evidence="2" id="KW-0813">Transport</keyword>
<evidence type="ECO:0000313" key="9">
    <source>
        <dbReference type="Proteomes" id="UP000504634"/>
    </source>
</evidence>
<feature type="transmembrane region" description="Helical" evidence="7">
    <location>
        <begin position="142"/>
        <end position="161"/>
    </location>
</feature>
<evidence type="ECO:0000313" key="10">
    <source>
        <dbReference type="RefSeq" id="XP_030379358.1"/>
    </source>
</evidence>
<dbReference type="GeneID" id="115627734"/>
<dbReference type="Gene3D" id="1.20.1250.20">
    <property type="entry name" value="MFS general substrate transporter like domains"/>
    <property type="match status" value="2"/>
</dbReference>
<feature type="transmembrane region" description="Helical" evidence="7">
    <location>
        <begin position="259"/>
        <end position="278"/>
    </location>
</feature>
<feature type="transmembrane region" description="Helical" evidence="7">
    <location>
        <begin position="234"/>
        <end position="253"/>
    </location>
</feature>
<evidence type="ECO:0000256" key="2">
    <source>
        <dbReference type="ARBA" id="ARBA00022448"/>
    </source>
</evidence>
<dbReference type="OrthoDB" id="2985014at2759"/>
<evidence type="ECO:0000256" key="3">
    <source>
        <dbReference type="ARBA" id="ARBA00022692"/>
    </source>
</evidence>
<keyword evidence="5 7" id="KW-1133">Transmembrane helix</keyword>
<name>A0A6J2TW28_DROLE</name>
<reference evidence="10 11" key="1">
    <citation type="submission" date="2025-04" db="UniProtKB">
        <authorList>
            <consortium name="RefSeq"/>
        </authorList>
    </citation>
    <scope>IDENTIFICATION</scope>
    <source>
        <strain evidence="10 11">11010-0011.00</strain>
        <tissue evidence="10 11">Whole body</tissue>
    </source>
</reference>
<comment type="subcellular location">
    <subcellularLocation>
        <location evidence="1">Membrane</location>
        <topology evidence="1">Multi-pass membrane protein</topology>
    </subcellularLocation>
</comment>
<dbReference type="RefSeq" id="XP_030379359.1">
    <property type="nucleotide sequence ID" value="XM_030523499.1"/>
</dbReference>
<dbReference type="RefSeq" id="XP_030379362.1">
    <property type="nucleotide sequence ID" value="XM_030523502.1"/>
</dbReference>
<dbReference type="InterPro" id="IPR036259">
    <property type="entry name" value="MFS_trans_sf"/>
</dbReference>
<dbReference type="SUPFAM" id="SSF103473">
    <property type="entry name" value="MFS general substrate transporter"/>
    <property type="match status" value="1"/>
</dbReference>
<feature type="transmembrane region" description="Helical" evidence="7">
    <location>
        <begin position="201"/>
        <end position="222"/>
    </location>
</feature>
<dbReference type="GO" id="GO:0006820">
    <property type="term" value="P:monoatomic anion transport"/>
    <property type="evidence" value="ECO:0007669"/>
    <property type="project" value="TreeGrafter"/>
</dbReference>
<evidence type="ECO:0000259" key="8">
    <source>
        <dbReference type="PROSITE" id="PS50850"/>
    </source>
</evidence>
<evidence type="ECO:0000313" key="13">
    <source>
        <dbReference type="RefSeq" id="XP_030379361.1"/>
    </source>
</evidence>
<sequence length="548" mass="61224">MYSTDKRRSNVLYAAPQEETPVIVIEANRNVCKKRTFISKLGDKVPARLVLYFLSWSGFLVSFVMRNDINFALVAMIRPENNTTVFTPTNLTDNRYAAYENTSMPLGNSDGLTSGNISMSLPLVADNARAPSYPWSSADKSLILGSFYWCYVLAQVVGGVATQMFGTKSVFGWSQLATALSSLLIPLAADIHYGAVIALRSIQGFASGLTWPAMYAVVGYWIPLTERSRFMSSFQGFSIGIGLTYPLCGFLINKFGWPYIFYTTGSLGVTWCIIWYLLAYNTPQEHPRITQEELNYIELSVSAELRQSYGMKVPWMRIFTSMPAWAIGITTFGRIWIHYIFIVSGPTFMEKILKLEYQTNGFLSGMPFICSYFSSVLFCYIADKMLLHKLFSLTNVRKLFTALSQVIPGLLLAWLGYIQNVTLLLLIWFIAVIFITASYAGAMANIVDLSPNFAGPVLAFCQTVHMSASFLSPLAVGQVVTDETSIEQWRTVFIIASIIGGATYVVYQIFATAEVQPWNAPRPVNDQLEEESEILKNANEDINIIPKP</sequence>
<dbReference type="PANTHER" id="PTHR11662">
    <property type="entry name" value="SOLUTE CARRIER FAMILY 17"/>
    <property type="match status" value="1"/>
</dbReference>
<organism evidence="9 10">
    <name type="scientific">Drosophila lebanonensis</name>
    <name type="common">Fruit fly</name>
    <name type="synonym">Scaptodrosophila lebanonensis</name>
    <dbReference type="NCBI Taxonomy" id="7225"/>
    <lineage>
        <taxon>Eukaryota</taxon>
        <taxon>Metazoa</taxon>
        <taxon>Ecdysozoa</taxon>
        <taxon>Arthropoda</taxon>
        <taxon>Hexapoda</taxon>
        <taxon>Insecta</taxon>
        <taxon>Pterygota</taxon>
        <taxon>Neoptera</taxon>
        <taxon>Endopterygota</taxon>
        <taxon>Diptera</taxon>
        <taxon>Brachycera</taxon>
        <taxon>Muscomorpha</taxon>
        <taxon>Ephydroidea</taxon>
        <taxon>Drosophilidae</taxon>
        <taxon>Scaptodrosophila</taxon>
    </lineage>
</organism>
<evidence type="ECO:0000313" key="11">
    <source>
        <dbReference type="RefSeq" id="XP_030379359.1"/>
    </source>
</evidence>
<dbReference type="InterPro" id="IPR011701">
    <property type="entry name" value="MFS"/>
</dbReference>
<feature type="transmembrane region" description="Helical" evidence="7">
    <location>
        <begin position="488"/>
        <end position="507"/>
    </location>
</feature>
<dbReference type="GO" id="GO:0016020">
    <property type="term" value="C:membrane"/>
    <property type="evidence" value="ECO:0007669"/>
    <property type="project" value="UniProtKB-SubCell"/>
</dbReference>
<dbReference type="InterPro" id="IPR050382">
    <property type="entry name" value="MFS_Na/Anion_cotransporter"/>
</dbReference>
<feature type="domain" description="Major facilitator superfamily (MFS) profile" evidence="8">
    <location>
        <begin position="50"/>
        <end position="515"/>
    </location>
</feature>
<feature type="transmembrane region" description="Helical" evidence="7">
    <location>
        <begin position="322"/>
        <end position="342"/>
    </location>
</feature>
<dbReference type="CTD" id="3354861"/>
<feature type="transmembrane region" description="Helical" evidence="7">
    <location>
        <begin position="170"/>
        <end position="189"/>
    </location>
</feature>
<keyword evidence="6 7" id="KW-0472">Membrane</keyword>
<dbReference type="AlphaFoldDB" id="A0A6J2TW28"/>
<dbReference type="CDD" id="cd17318">
    <property type="entry name" value="MFS_SLC17"/>
    <property type="match status" value="1"/>
</dbReference>
<dbReference type="Pfam" id="PF07690">
    <property type="entry name" value="MFS_1"/>
    <property type="match status" value="1"/>
</dbReference>
<dbReference type="RefSeq" id="XP_030379361.1">
    <property type="nucleotide sequence ID" value="XM_030523501.1"/>
</dbReference>
<dbReference type="PANTHER" id="PTHR11662:SF77">
    <property type="entry name" value="MAJOR FACILITATOR SUPERFAMILY TRANSPORTER 17, ISOFORM F"/>
    <property type="match status" value="1"/>
</dbReference>
<keyword evidence="9" id="KW-1185">Reference proteome</keyword>
<dbReference type="GO" id="GO:0015293">
    <property type="term" value="F:symporter activity"/>
    <property type="evidence" value="ECO:0007669"/>
    <property type="project" value="UniProtKB-KW"/>
</dbReference>
<feature type="transmembrane region" description="Helical" evidence="7">
    <location>
        <begin position="399"/>
        <end position="417"/>
    </location>
</feature>
<gene>
    <name evidence="10 11 12 13 14" type="primary">LOC115627734</name>
</gene>
<evidence type="ECO:0000256" key="4">
    <source>
        <dbReference type="ARBA" id="ARBA00022847"/>
    </source>
</evidence>
<evidence type="ECO:0000256" key="5">
    <source>
        <dbReference type="ARBA" id="ARBA00022989"/>
    </source>
</evidence>
<keyword evidence="4" id="KW-0769">Symport</keyword>
<accession>A0A6J2TW28</accession>
<feature type="transmembrane region" description="Helical" evidence="7">
    <location>
        <begin position="453"/>
        <end position="476"/>
    </location>
</feature>
<dbReference type="Proteomes" id="UP000504634">
    <property type="component" value="Unplaced"/>
</dbReference>
<keyword evidence="3 7" id="KW-0812">Transmembrane</keyword>
<evidence type="ECO:0000256" key="6">
    <source>
        <dbReference type="ARBA" id="ARBA00023136"/>
    </source>
</evidence>
<evidence type="ECO:0000313" key="12">
    <source>
        <dbReference type="RefSeq" id="XP_030379360.1"/>
    </source>
</evidence>
<dbReference type="PROSITE" id="PS50850">
    <property type="entry name" value="MFS"/>
    <property type="match status" value="1"/>
</dbReference>
<evidence type="ECO:0000256" key="1">
    <source>
        <dbReference type="ARBA" id="ARBA00004141"/>
    </source>
</evidence>
<evidence type="ECO:0000256" key="7">
    <source>
        <dbReference type="SAM" id="Phobius"/>
    </source>
</evidence>
<dbReference type="RefSeq" id="XP_030379358.1">
    <property type="nucleotide sequence ID" value="XM_030523498.1"/>
</dbReference>
<evidence type="ECO:0000313" key="14">
    <source>
        <dbReference type="RefSeq" id="XP_030379362.1"/>
    </source>
</evidence>
<dbReference type="InterPro" id="IPR020846">
    <property type="entry name" value="MFS_dom"/>
</dbReference>
<dbReference type="RefSeq" id="XP_030379360.1">
    <property type="nucleotide sequence ID" value="XM_030523500.1"/>
</dbReference>
<feature type="transmembrane region" description="Helical" evidence="7">
    <location>
        <begin position="423"/>
        <end position="441"/>
    </location>
</feature>
<proteinExistence type="predicted"/>
<dbReference type="FunFam" id="1.20.1250.20:FF:000003">
    <property type="entry name" value="Solute carrier family 17 member 3"/>
    <property type="match status" value="1"/>
</dbReference>